<gene>
    <name evidence="2" type="ORF">CCHR01_05469</name>
</gene>
<feature type="compositionally biased region" description="Basic and acidic residues" evidence="1">
    <location>
        <begin position="51"/>
        <end position="63"/>
    </location>
</feature>
<dbReference type="Proteomes" id="UP001243330">
    <property type="component" value="Unassembled WGS sequence"/>
</dbReference>
<protein>
    <submittedName>
        <fullName evidence="2">Uncharacterized protein</fullName>
    </submittedName>
</protein>
<organism evidence="2 3">
    <name type="scientific">Colletotrichum chrysophilum</name>
    <dbReference type="NCBI Taxonomy" id="1836956"/>
    <lineage>
        <taxon>Eukaryota</taxon>
        <taxon>Fungi</taxon>
        <taxon>Dikarya</taxon>
        <taxon>Ascomycota</taxon>
        <taxon>Pezizomycotina</taxon>
        <taxon>Sordariomycetes</taxon>
        <taxon>Hypocreomycetidae</taxon>
        <taxon>Glomerellales</taxon>
        <taxon>Glomerellaceae</taxon>
        <taxon>Colletotrichum</taxon>
        <taxon>Colletotrichum gloeosporioides species complex</taxon>
    </lineage>
</organism>
<dbReference type="EMBL" id="JAQOWY010000087">
    <property type="protein sequence ID" value="KAK1851874.1"/>
    <property type="molecule type" value="Genomic_DNA"/>
</dbReference>
<evidence type="ECO:0000256" key="1">
    <source>
        <dbReference type="SAM" id="MobiDB-lite"/>
    </source>
</evidence>
<evidence type="ECO:0000313" key="2">
    <source>
        <dbReference type="EMBL" id="KAK1851874.1"/>
    </source>
</evidence>
<name>A0AAD9AQZ6_9PEZI</name>
<accession>A0AAD9AQZ6</accession>
<keyword evidence="3" id="KW-1185">Reference proteome</keyword>
<dbReference type="AlphaFoldDB" id="A0AAD9AQZ6"/>
<proteinExistence type="predicted"/>
<comment type="caution">
    <text evidence="2">The sequence shown here is derived from an EMBL/GenBank/DDBJ whole genome shotgun (WGS) entry which is preliminary data.</text>
</comment>
<sequence>MQQMRQLCVCVCVFESLGSKSYTRGGRVRSGSRARWSSKGPGRCQLRGKREKSESTRAKRCEANPKQGRRMMKRHVPVLAADPGQQLIYFFASRNMEPVWTTKVPTDVTWASKFLGA</sequence>
<evidence type="ECO:0000313" key="3">
    <source>
        <dbReference type="Proteomes" id="UP001243330"/>
    </source>
</evidence>
<feature type="region of interest" description="Disordered" evidence="1">
    <location>
        <begin position="22"/>
        <end position="70"/>
    </location>
</feature>
<reference evidence="2" key="1">
    <citation type="submission" date="2023-01" db="EMBL/GenBank/DDBJ databases">
        <title>Colletotrichum chrysophilum M932 genome sequence.</title>
        <authorList>
            <person name="Baroncelli R."/>
        </authorList>
    </citation>
    <scope>NUCLEOTIDE SEQUENCE</scope>
    <source>
        <strain evidence="2">M932</strain>
    </source>
</reference>